<dbReference type="PaxDb" id="589924-Ferp_1235"/>
<dbReference type="eggNOG" id="arCOG11282">
    <property type="taxonomic scope" value="Archaea"/>
</dbReference>
<reference evidence="3" key="1">
    <citation type="submission" date="2010-02" db="EMBL/GenBank/DDBJ databases">
        <title>Complete sequence of Ferroglobus placidus DSM 10642.</title>
        <authorList>
            <consortium name="US DOE Joint Genome Institute"/>
            <person name="Lucas S."/>
            <person name="Copeland A."/>
            <person name="Lapidus A."/>
            <person name="Cheng J.-F."/>
            <person name="Bruce D."/>
            <person name="Goodwin L."/>
            <person name="Pitluck S."/>
            <person name="Saunders E."/>
            <person name="Brettin T."/>
            <person name="Detter J.C."/>
            <person name="Han C."/>
            <person name="Tapia R."/>
            <person name="Larimer F."/>
            <person name="Land M."/>
            <person name="Hauser L."/>
            <person name="Kyrpides N."/>
            <person name="Ivanova N."/>
            <person name="Holmes D."/>
            <person name="Lovley D."/>
            <person name="Kyrpides N."/>
            <person name="Anderson I.J."/>
            <person name="Woyke T."/>
        </authorList>
    </citation>
    <scope>NUCLEOTIDE SEQUENCE [LARGE SCALE GENOMIC DNA]</scope>
    <source>
        <strain evidence="3">DSM 10642 / AEDII12DO</strain>
    </source>
</reference>
<protein>
    <submittedName>
        <fullName evidence="2">Uncharacterized protein</fullName>
    </submittedName>
</protein>
<feature type="transmembrane region" description="Helical" evidence="1">
    <location>
        <begin position="113"/>
        <end position="130"/>
    </location>
</feature>
<organism evidence="2 3">
    <name type="scientific">Ferroglobus placidus (strain DSM 10642 / AEDII12DO)</name>
    <dbReference type="NCBI Taxonomy" id="589924"/>
    <lineage>
        <taxon>Archaea</taxon>
        <taxon>Methanobacteriati</taxon>
        <taxon>Methanobacteriota</taxon>
        <taxon>Archaeoglobi</taxon>
        <taxon>Archaeoglobales</taxon>
        <taxon>Archaeoglobaceae</taxon>
        <taxon>Ferroglobus</taxon>
    </lineage>
</organism>
<evidence type="ECO:0000256" key="1">
    <source>
        <dbReference type="SAM" id="Phobius"/>
    </source>
</evidence>
<dbReference type="AlphaFoldDB" id="D3RY26"/>
<feature type="transmembrane region" description="Helical" evidence="1">
    <location>
        <begin position="82"/>
        <end position="107"/>
    </location>
</feature>
<keyword evidence="1" id="KW-0812">Transmembrane</keyword>
<gene>
    <name evidence="2" type="ordered locus">Ferp_1235</name>
</gene>
<keyword evidence="1" id="KW-0472">Membrane</keyword>
<name>D3RY26_FERPA</name>
<sequence length="202" mass="23429">MNSYALVYRRSKKSSALVAIFFSVLIFTAFLIQIFEFPLIAFALFFISIYVALRIPLVFLAKNVKKVEIEKVAEVEMKFREVFKALLLCSRTYLLSVLSLSLLSIFFLVQSSIYFILILNLLLLFCLLPASANTRIVICKEGIVDGRSILNEWEDFSEVELKGKWIVLKRRFNFPIVLTADKWREFEIKFSPSPRLDTSAFR</sequence>
<dbReference type="EMBL" id="CP001899">
    <property type="protein sequence ID" value="ADC65389.1"/>
    <property type="molecule type" value="Genomic_DNA"/>
</dbReference>
<dbReference type="KEGG" id="fpl:Ferp_1235"/>
<accession>D3RY26</accession>
<feature type="transmembrane region" description="Helical" evidence="1">
    <location>
        <begin position="41"/>
        <end position="61"/>
    </location>
</feature>
<dbReference type="Proteomes" id="UP000002613">
    <property type="component" value="Chromosome"/>
</dbReference>
<dbReference type="STRING" id="589924.Ferp_1235"/>
<keyword evidence="1" id="KW-1133">Transmembrane helix</keyword>
<evidence type="ECO:0000313" key="3">
    <source>
        <dbReference type="Proteomes" id="UP000002613"/>
    </source>
</evidence>
<keyword evidence="3" id="KW-1185">Reference proteome</keyword>
<dbReference type="HOGENOM" id="CLU_1352087_0_0_2"/>
<reference evidence="2 3" key="2">
    <citation type="journal article" date="2011" name="Stand. Genomic Sci.">
        <title>Complete genome sequence of Ferroglobus placidus AEDII12DO.</title>
        <authorList>
            <person name="Anderson I."/>
            <person name="Risso C."/>
            <person name="Holmes D."/>
            <person name="Lucas S."/>
            <person name="Copeland A."/>
            <person name="Lapidus A."/>
            <person name="Cheng J.F."/>
            <person name="Bruce D."/>
            <person name="Goodwin L."/>
            <person name="Pitluck S."/>
            <person name="Saunders E."/>
            <person name="Brettin T."/>
            <person name="Detter J.C."/>
            <person name="Han C."/>
            <person name="Tapia R."/>
            <person name="Larimer F."/>
            <person name="Land M."/>
            <person name="Hauser L."/>
            <person name="Woyke T."/>
            <person name="Lovley D."/>
            <person name="Kyrpides N."/>
            <person name="Ivanova N."/>
        </authorList>
    </citation>
    <scope>NUCLEOTIDE SEQUENCE [LARGE SCALE GENOMIC DNA]</scope>
    <source>
        <strain evidence="3">DSM 10642 / AEDII12DO</strain>
    </source>
</reference>
<feature type="transmembrane region" description="Helical" evidence="1">
    <location>
        <begin position="16"/>
        <end position="35"/>
    </location>
</feature>
<evidence type="ECO:0000313" key="2">
    <source>
        <dbReference type="EMBL" id="ADC65389.1"/>
    </source>
</evidence>
<proteinExistence type="predicted"/>